<gene>
    <name evidence="1" type="ORF">ENL40_01635</name>
</gene>
<organism evidence="1">
    <name type="scientific">Thermococcus litoralis</name>
    <dbReference type="NCBI Taxonomy" id="2265"/>
    <lineage>
        <taxon>Archaea</taxon>
        <taxon>Methanobacteriati</taxon>
        <taxon>Methanobacteriota</taxon>
        <taxon>Thermococci</taxon>
        <taxon>Thermococcales</taxon>
        <taxon>Thermococcaceae</taxon>
        <taxon>Thermococcus</taxon>
    </lineage>
</organism>
<protein>
    <submittedName>
        <fullName evidence="1">DUF3783 domain-containing protein</fullName>
    </submittedName>
</protein>
<dbReference type="InterPro" id="IPR016621">
    <property type="entry name" value="UCP014543"/>
</dbReference>
<comment type="caution">
    <text evidence="1">The sequence shown here is derived from an EMBL/GenBank/DDBJ whole genome shotgun (WGS) entry which is preliminary data.</text>
</comment>
<name>A0A7C5K071_THELI</name>
<dbReference type="PIRSF" id="PIRSF014543">
    <property type="entry name" value="UCP014543"/>
    <property type="match status" value="1"/>
</dbReference>
<sequence length="130" mass="15220">MILLIGFEGDEVSRIKNVLTEFEVYEVPEYCRDWVVEEVVAKAPTFEGSGNWHWRKFIIMHNLSNEEVKGVINAVRSQGISAIFATTTPTSLTWKLEDLLNELIREDEYFRKLREEKQKMKSFYLDIGKS</sequence>
<accession>A0A7C5K071</accession>
<reference evidence="1" key="1">
    <citation type="journal article" date="2020" name="mSystems">
        <title>Genome- and Community-Level Interaction Insights into Carbon Utilization and Element Cycling Functions of Hydrothermarchaeota in Hydrothermal Sediment.</title>
        <authorList>
            <person name="Zhou Z."/>
            <person name="Liu Y."/>
            <person name="Xu W."/>
            <person name="Pan J."/>
            <person name="Luo Z.H."/>
            <person name="Li M."/>
        </authorList>
    </citation>
    <scope>NUCLEOTIDE SEQUENCE [LARGE SCALE GENOMIC DNA]</scope>
    <source>
        <strain evidence="1">HyVt-93</strain>
    </source>
</reference>
<proteinExistence type="predicted"/>
<dbReference type="EMBL" id="DRTU01000073">
    <property type="protein sequence ID" value="HHI00173.1"/>
    <property type="molecule type" value="Genomic_DNA"/>
</dbReference>
<dbReference type="Pfam" id="PF12646">
    <property type="entry name" value="DUF3783"/>
    <property type="match status" value="1"/>
</dbReference>
<evidence type="ECO:0000313" key="1">
    <source>
        <dbReference type="EMBL" id="HHI00173.1"/>
    </source>
</evidence>
<dbReference type="Proteomes" id="UP000886217">
    <property type="component" value="Unassembled WGS sequence"/>
</dbReference>
<dbReference type="AlphaFoldDB" id="A0A7C5K071"/>